<dbReference type="Proteomes" id="UP001476282">
    <property type="component" value="Unassembled WGS sequence"/>
</dbReference>
<evidence type="ECO:0000256" key="1">
    <source>
        <dbReference type="SAM" id="Phobius"/>
    </source>
</evidence>
<keyword evidence="1" id="KW-1133">Transmembrane helix</keyword>
<feature type="transmembrane region" description="Helical" evidence="1">
    <location>
        <begin position="30"/>
        <end position="49"/>
    </location>
</feature>
<reference evidence="2 3" key="1">
    <citation type="submission" date="2024-02" db="EMBL/GenBank/DDBJ databases">
        <title>Haloferula sargassicola NBRC 104335.</title>
        <authorList>
            <person name="Ichikawa N."/>
            <person name="Katano-Makiyama Y."/>
            <person name="Hidaka K."/>
        </authorList>
    </citation>
    <scope>NUCLEOTIDE SEQUENCE [LARGE SCALE GENOMIC DNA]</scope>
    <source>
        <strain evidence="2 3">NBRC 104335</strain>
    </source>
</reference>
<accession>A0ABP9UU35</accession>
<organism evidence="2 3">
    <name type="scientific">Haloferula sargassicola</name>
    <dbReference type="NCBI Taxonomy" id="490096"/>
    <lineage>
        <taxon>Bacteria</taxon>
        <taxon>Pseudomonadati</taxon>
        <taxon>Verrucomicrobiota</taxon>
        <taxon>Verrucomicrobiia</taxon>
        <taxon>Verrucomicrobiales</taxon>
        <taxon>Verrucomicrobiaceae</taxon>
        <taxon>Haloferula</taxon>
    </lineage>
</organism>
<keyword evidence="1" id="KW-0472">Membrane</keyword>
<dbReference type="EMBL" id="BAABRI010000022">
    <property type="protein sequence ID" value="GAA5484252.1"/>
    <property type="molecule type" value="Genomic_DNA"/>
</dbReference>
<proteinExistence type="predicted"/>
<gene>
    <name evidence="2" type="ORF">Hsar01_03494</name>
</gene>
<dbReference type="RefSeq" id="WP_353568349.1">
    <property type="nucleotide sequence ID" value="NZ_BAABRI010000022.1"/>
</dbReference>
<protein>
    <submittedName>
        <fullName evidence="2">Uncharacterized protein</fullName>
    </submittedName>
</protein>
<comment type="caution">
    <text evidence="2">The sequence shown here is derived from an EMBL/GenBank/DDBJ whole genome shotgun (WGS) entry which is preliminary data.</text>
</comment>
<keyword evidence="1" id="KW-0812">Transmembrane</keyword>
<sequence>MNRPTPWPEGVPQDIAHQHRSWKLQRIGRALIVAGIVAAVCGLFGPGLFSRGLAGEKTDLVRAEYFRCVHMQTSNSLHLHVGANAARGGVVRVWIDRRFMERHLIGRITPEPARASVNADRITYDFEVTEPFDGCSMTFDLKPHRPGVLHGSAGTRDHRVRWTQWVYP</sequence>
<keyword evidence="3" id="KW-1185">Reference proteome</keyword>
<evidence type="ECO:0000313" key="2">
    <source>
        <dbReference type="EMBL" id="GAA5484252.1"/>
    </source>
</evidence>
<evidence type="ECO:0000313" key="3">
    <source>
        <dbReference type="Proteomes" id="UP001476282"/>
    </source>
</evidence>
<name>A0ABP9UU35_9BACT</name>